<dbReference type="Proteomes" id="UP000243376">
    <property type="component" value="Unassembled WGS sequence"/>
</dbReference>
<proteinExistence type="predicted"/>
<evidence type="ECO:0000259" key="1">
    <source>
        <dbReference type="Pfam" id="PF22660"/>
    </source>
</evidence>
<gene>
    <name evidence="2" type="ORF">C0184_01760</name>
</gene>
<dbReference type="GO" id="GO:0005829">
    <property type="term" value="C:cytosol"/>
    <property type="evidence" value="ECO:0007669"/>
    <property type="project" value="TreeGrafter"/>
</dbReference>
<dbReference type="InterPro" id="IPR016185">
    <property type="entry name" value="PreATP-grasp_dom_sf"/>
</dbReference>
<protein>
    <submittedName>
        <fullName evidence="2">5-(Carboxyamino)imidazole ribonucleotide synthase</fullName>
    </submittedName>
</protein>
<accession>A0A2J6XDS8</accession>
<dbReference type="InterPro" id="IPR054350">
    <property type="entry name" value="PurT/PurK_preATP-grasp"/>
</dbReference>
<dbReference type="SUPFAM" id="SSF52440">
    <property type="entry name" value="PreATP-grasp domain"/>
    <property type="match status" value="1"/>
</dbReference>
<dbReference type="PANTHER" id="PTHR11609:SF5">
    <property type="entry name" value="PHOSPHORIBOSYLAMINOIMIDAZOLE CARBOXYLASE"/>
    <property type="match status" value="1"/>
</dbReference>
<evidence type="ECO:0000313" key="2">
    <source>
        <dbReference type="EMBL" id="PMP86013.1"/>
    </source>
</evidence>
<reference evidence="2 3" key="1">
    <citation type="submission" date="2018-01" db="EMBL/GenBank/DDBJ databases">
        <title>Metagenomic assembled genomes from two thermal pools in the Uzon Caldera, Kamchatka, Russia.</title>
        <authorList>
            <person name="Wilkins L."/>
            <person name="Ettinger C."/>
        </authorList>
    </citation>
    <scope>NUCLEOTIDE SEQUENCE [LARGE SCALE GENOMIC DNA]</scope>
    <source>
        <strain evidence="2">ZAV-02</strain>
    </source>
</reference>
<organism evidence="2 3">
    <name type="scientific">Chloroflexus aggregans</name>
    <dbReference type="NCBI Taxonomy" id="152260"/>
    <lineage>
        <taxon>Bacteria</taxon>
        <taxon>Bacillati</taxon>
        <taxon>Chloroflexota</taxon>
        <taxon>Chloroflexia</taxon>
        <taxon>Chloroflexales</taxon>
        <taxon>Chloroflexineae</taxon>
        <taxon>Chloroflexaceae</taxon>
        <taxon>Chloroflexus</taxon>
    </lineage>
</organism>
<evidence type="ECO:0000313" key="3">
    <source>
        <dbReference type="Proteomes" id="UP000243376"/>
    </source>
</evidence>
<dbReference type="PANTHER" id="PTHR11609">
    <property type="entry name" value="PURINE BIOSYNTHESIS PROTEIN 6/7, PUR6/7"/>
    <property type="match status" value="1"/>
</dbReference>
<sequence length="122" mass="13209">MFVHWCSMRVGIFGGGQLAQMLVQAAISLGIEIVICERVPDSPAARYTQYTVVGPGEDEAVLAAFARQCDVVTLENEFIDARLLRRVEELGTPVWPSPATVAVVQDKLSQKERLVAAGLAVP</sequence>
<dbReference type="EMBL" id="PNIQ01000126">
    <property type="protein sequence ID" value="PMP86013.1"/>
    <property type="molecule type" value="Genomic_DNA"/>
</dbReference>
<dbReference type="AlphaFoldDB" id="A0A2J6XDS8"/>
<comment type="caution">
    <text evidence="2">The sequence shown here is derived from an EMBL/GenBank/DDBJ whole genome shotgun (WGS) entry which is preliminary data.</text>
</comment>
<feature type="non-terminal residue" evidence="2">
    <location>
        <position position="122"/>
    </location>
</feature>
<feature type="domain" description="PurT/PurK-like preATP-grasp" evidence="1">
    <location>
        <begin position="8"/>
        <end position="105"/>
    </location>
</feature>
<name>A0A2J6XDS8_9CHLR</name>
<dbReference type="Gene3D" id="3.40.50.20">
    <property type="match status" value="1"/>
</dbReference>
<dbReference type="Pfam" id="PF22660">
    <property type="entry name" value="RS_preATP-grasp-like"/>
    <property type="match status" value="1"/>
</dbReference>